<dbReference type="SMART" id="SM00034">
    <property type="entry name" value="CLECT"/>
    <property type="match status" value="1"/>
</dbReference>
<feature type="compositionally biased region" description="Basic and acidic residues" evidence="3">
    <location>
        <begin position="410"/>
        <end position="421"/>
    </location>
</feature>
<feature type="region of interest" description="Disordered" evidence="3">
    <location>
        <begin position="194"/>
        <end position="217"/>
    </location>
</feature>
<dbReference type="PROSITE" id="PS50041">
    <property type="entry name" value="C_TYPE_LECTIN_2"/>
    <property type="match status" value="1"/>
</dbReference>
<dbReference type="InterPro" id="IPR016186">
    <property type="entry name" value="C-type_lectin-like/link_sf"/>
</dbReference>
<dbReference type="InterPro" id="IPR001304">
    <property type="entry name" value="C-type_lectin-like"/>
</dbReference>
<organism evidence="5 6">
    <name type="scientific">Galemys pyrenaicus</name>
    <name type="common">Iberian desman</name>
    <name type="synonym">Pyrenean desman</name>
    <dbReference type="NCBI Taxonomy" id="202257"/>
    <lineage>
        <taxon>Eukaryota</taxon>
        <taxon>Metazoa</taxon>
        <taxon>Chordata</taxon>
        <taxon>Craniata</taxon>
        <taxon>Vertebrata</taxon>
        <taxon>Euteleostomi</taxon>
        <taxon>Mammalia</taxon>
        <taxon>Eutheria</taxon>
        <taxon>Laurasiatheria</taxon>
        <taxon>Eulipotyphla</taxon>
        <taxon>Talpidae</taxon>
        <taxon>Galemys</taxon>
    </lineage>
</organism>
<accession>A0A8J6DEF7</accession>
<dbReference type="Pfam" id="PF00059">
    <property type="entry name" value="Lectin_C"/>
    <property type="match status" value="1"/>
</dbReference>
<dbReference type="SUPFAM" id="SSF56436">
    <property type="entry name" value="C-type lectin-like"/>
    <property type="match status" value="1"/>
</dbReference>
<evidence type="ECO:0000256" key="1">
    <source>
        <dbReference type="ARBA" id="ARBA00004401"/>
    </source>
</evidence>
<comment type="caution">
    <text evidence="5">The sequence shown here is derived from an EMBL/GenBank/DDBJ whole genome shotgun (WGS) entry which is preliminary data.</text>
</comment>
<dbReference type="AlphaFoldDB" id="A0A8J6DEF7"/>
<dbReference type="PANTHER" id="PTHR45710">
    <property type="entry name" value="C-TYPE LECTIN DOMAIN-CONTAINING PROTEIN 180"/>
    <property type="match status" value="1"/>
</dbReference>
<feature type="compositionally biased region" description="Polar residues" evidence="3">
    <location>
        <begin position="199"/>
        <end position="217"/>
    </location>
</feature>
<comment type="subcellular location">
    <subcellularLocation>
        <location evidence="1">Cell membrane</location>
        <topology evidence="1">Single-pass type II membrane protein</topology>
    </subcellularLocation>
</comment>
<dbReference type="Gene3D" id="3.10.100.10">
    <property type="entry name" value="Mannose-Binding Protein A, subunit A"/>
    <property type="match status" value="1"/>
</dbReference>
<feature type="domain" description="C-type lectin" evidence="4">
    <location>
        <begin position="254"/>
        <end position="374"/>
    </location>
</feature>
<feature type="region of interest" description="Disordered" evidence="3">
    <location>
        <begin position="403"/>
        <end position="434"/>
    </location>
</feature>
<dbReference type="OrthoDB" id="9906043at2759"/>
<evidence type="ECO:0000313" key="5">
    <source>
        <dbReference type="EMBL" id="KAG8505401.1"/>
    </source>
</evidence>
<dbReference type="CDD" id="cd03593">
    <property type="entry name" value="CLECT_NK_receptors_like"/>
    <property type="match status" value="1"/>
</dbReference>
<evidence type="ECO:0000259" key="4">
    <source>
        <dbReference type="PROSITE" id="PS50041"/>
    </source>
</evidence>
<dbReference type="PANTHER" id="PTHR45710:SF35">
    <property type="entry name" value="C-TYPE LECTIN DOMAIN FAMILY 2 MEMBER D"/>
    <property type="match status" value="1"/>
</dbReference>
<proteinExistence type="predicted"/>
<dbReference type="GO" id="GO:0030246">
    <property type="term" value="F:carbohydrate binding"/>
    <property type="evidence" value="ECO:0007669"/>
    <property type="project" value="UniProtKB-KW"/>
</dbReference>
<name>A0A8J6DEF7_GALPY</name>
<dbReference type="EMBL" id="JAGFMF010012263">
    <property type="protein sequence ID" value="KAG8505401.1"/>
    <property type="molecule type" value="Genomic_DNA"/>
</dbReference>
<dbReference type="InterPro" id="IPR050828">
    <property type="entry name" value="C-type_lectin/matrix_domain"/>
</dbReference>
<dbReference type="InterPro" id="IPR016187">
    <property type="entry name" value="CTDL_fold"/>
</dbReference>
<gene>
    <name evidence="5" type="ORF">J0S82_015105</name>
</gene>
<keyword evidence="2" id="KW-0430">Lectin</keyword>
<keyword evidence="6" id="KW-1185">Reference proteome</keyword>
<dbReference type="GO" id="GO:0009897">
    <property type="term" value="C:external side of plasma membrane"/>
    <property type="evidence" value="ECO:0007669"/>
    <property type="project" value="TreeGrafter"/>
</dbReference>
<protein>
    <submittedName>
        <fullName evidence="5">C-type lectin domain family 2 member D</fullName>
    </submittedName>
</protein>
<dbReference type="InterPro" id="IPR033992">
    <property type="entry name" value="NKR-like_CTLD"/>
</dbReference>
<reference evidence="5" key="1">
    <citation type="journal article" date="2021" name="Evol. Appl.">
        <title>The genome of the Pyrenean desman and the effects of bottlenecks and inbreeding on the genomic landscape of an endangered species.</title>
        <authorList>
            <person name="Escoda L."/>
            <person name="Castresana J."/>
        </authorList>
    </citation>
    <scope>NUCLEOTIDE SEQUENCE</scope>
    <source>
        <strain evidence="5">IBE-C5619</strain>
    </source>
</reference>
<evidence type="ECO:0000256" key="3">
    <source>
        <dbReference type="SAM" id="MobiDB-lite"/>
    </source>
</evidence>
<sequence>MPQWVGFVPVPGPAIWRPPPCPEEPRRSLLGPRGPPGHQGWFAVSLPPDACAGSELFSASVESPHELGPSAVAATALVTGTEALSVVSEVTGASLGAGSVWAPRGVTVSPLCTGLREHRRGHPRPLCDDLTGTSLISVATESPSARACVGPKPLAADRTLPSLWDSGQHFVISLSSVSASWRLLVQNEMRRAQERHRLSQAQRAQSTAPSSSGSACLEETASQVTRSQSCSSRKEPPAAEPLPCAACPDGWIGFGSRCFYFSDDTRNWTSSQLFCASEKANLVHIDSQKELVRAALGGVLCWVPAPGGGCDFLTRYKGPFDHWIGLSRESSNDPWKWVDSAGHNVWFKVIGDGDYAYLNDDGVCSGRVYTERKWICSKLDNYAENVLSHSLFSRNTATCISLRAPGGGKEQQEPRVSHDVLEVLPAPPEHRAQP</sequence>
<evidence type="ECO:0000313" key="6">
    <source>
        <dbReference type="Proteomes" id="UP000700334"/>
    </source>
</evidence>
<dbReference type="Proteomes" id="UP000700334">
    <property type="component" value="Unassembled WGS sequence"/>
</dbReference>
<evidence type="ECO:0000256" key="2">
    <source>
        <dbReference type="ARBA" id="ARBA00022734"/>
    </source>
</evidence>